<evidence type="ECO:0000313" key="3">
    <source>
        <dbReference type="Proteomes" id="UP001634394"/>
    </source>
</evidence>
<dbReference type="AlphaFoldDB" id="A0ABD3VHW4"/>
<evidence type="ECO:0000256" key="1">
    <source>
        <dbReference type="SAM" id="SignalP"/>
    </source>
</evidence>
<dbReference type="EMBL" id="JBJQND010000011">
    <property type="protein sequence ID" value="KAL3861174.1"/>
    <property type="molecule type" value="Genomic_DNA"/>
</dbReference>
<keyword evidence="3" id="KW-1185">Reference proteome</keyword>
<feature type="chain" id="PRO_5044799800" evidence="1">
    <location>
        <begin position="24"/>
        <end position="68"/>
    </location>
</feature>
<gene>
    <name evidence="2" type="ORF">ACJMK2_007239</name>
</gene>
<dbReference type="Proteomes" id="UP001634394">
    <property type="component" value="Unassembled WGS sequence"/>
</dbReference>
<evidence type="ECO:0000313" key="2">
    <source>
        <dbReference type="EMBL" id="KAL3861174.1"/>
    </source>
</evidence>
<protein>
    <submittedName>
        <fullName evidence="2">Uncharacterized protein</fullName>
    </submittedName>
</protein>
<reference evidence="2 3" key="1">
    <citation type="submission" date="2024-11" db="EMBL/GenBank/DDBJ databases">
        <title>Chromosome-level genome assembly of the freshwater bivalve Anodonta woodiana.</title>
        <authorList>
            <person name="Chen X."/>
        </authorList>
    </citation>
    <scope>NUCLEOTIDE SEQUENCE [LARGE SCALE GENOMIC DNA]</scope>
    <source>
        <strain evidence="2">MN2024</strain>
        <tissue evidence="2">Gills</tissue>
    </source>
</reference>
<sequence length="68" mass="7615">MSKLLLLLLFASTVAVLIASTQGSIIHPPHPKCICRKHCLKFEVPKGRCCKPKDKWCHKVKCCPVHHG</sequence>
<organism evidence="2 3">
    <name type="scientific">Sinanodonta woodiana</name>
    <name type="common">Chinese pond mussel</name>
    <name type="synonym">Anodonta woodiana</name>
    <dbReference type="NCBI Taxonomy" id="1069815"/>
    <lineage>
        <taxon>Eukaryota</taxon>
        <taxon>Metazoa</taxon>
        <taxon>Spiralia</taxon>
        <taxon>Lophotrochozoa</taxon>
        <taxon>Mollusca</taxon>
        <taxon>Bivalvia</taxon>
        <taxon>Autobranchia</taxon>
        <taxon>Heteroconchia</taxon>
        <taxon>Palaeoheterodonta</taxon>
        <taxon>Unionida</taxon>
        <taxon>Unionoidea</taxon>
        <taxon>Unionidae</taxon>
        <taxon>Unioninae</taxon>
        <taxon>Sinanodonta</taxon>
    </lineage>
</organism>
<proteinExistence type="predicted"/>
<feature type="signal peptide" evidence="1">
    <location>
        <begin position="1"/>
        <end position="23"/>
    </location>
</feature>
<accession>A0ABD3VHW4</accession>
<keyword evidence="1" id="KW-0732">Signal</keyword>
<name>A0ABD3VHW4_SINWO</name>
<comment type="caution">
    <text evidence="2">The sequence shown here is derived from an EMBL/GenBank/DDBJ whole genome shotgun (WGS) entry which is preliminary data.</text>
</comment>